<dbReference type="Pfam" id="PF13276">
    <property type="entry name" value="HTH_21"/>
    <property type="match status" value="1"/>
</dbReference>
<sequence>MGGTREAISLGLVPSFVLHTAIEELRKEGHSISSLCRTAGISRQAHYQYMKVDHTAQQQTDEEICKQIARIYDDVEGIYGYRQMTLAMNRKHKTRYNHKRIYRWMRIMGLKSVTRIKKNTYKKIPADHVAENILNREFIAKKPNQKWLTDVTEFKTNEGKVYLSAFFDLHSNRVVSWKFGASNNNQLVFSNLREALEENPYVTPMIHSDRGYQYTSYGFRKIIESRGLTQSMSRVGKCIDNGPMEGFWGKIKSERYHLHRKKAVYKTRQELIDDIDRYIRFYNNERPQKGLEGATPQEYYLLAA</sequence>
<reference evidence="4" key="1">
    <citation type="submission" date="2019-01" db="EMBL/GenBank/DDBJ databases">
        <title>Draft genomes of a novel of Sporanaerobacter strains.</title>
        <authorList>
            <person name="Ma S."/>
        </authorList>
    </citation>
    <scope>NUCLEOTIDE SEQUENCE [LARGE SCALE GENOMIC DNA]</scope>
    <source>
        <strain evidence="4">NJN-17</strain>
    </source>
</reference>
<dbReference type="InterPro" id="IPR050900">
    <property type="entry name" value="Transposase_IS3/IS150/IS904"/>
</dbReference>
<organism evidence="3 4">
    <name type="scientific">Acidilutibacter cellobiosedens</name>
    <dbReference type="NCBI Taxonomy" id="2507161"/>
    <lineage>
        <taxon>Bacteria</taxon>
        <taxon>Bacillati</taxon>
        <taxon>Bacillota</taxon>
        <taxon>Tissierellia</taxon>
        <taxon>Tissierellales</taxon>
        <taxon>Acidilutibacteraceae</taxon>
        <taxon>Acidilutibacter</taxon>
    </lineage>
</organism>
<dbReference type="KEGG" id="spoa:EQM13_16370"/>
<dbReference type="Pfam" id="PF13333">
    <property type="entry name" value="rve_2"/>
    <property type="match status" value="1"/>
</dbReference>
<dbReference type="NCBIfam" id="NF033516">
    <property type="entry name" value="transpos_IS3"/>
    <property type="match status" value="1"/>
</dbReference>
<dbReference type="GO" id="GO:0015074">
    <property type="term" value="P:DNA integration"/>
    <property type="evidence" value="ECO:0007669"/>
    <property type="project" value="InterPro"/>
</dbReference>
<evidence type="ECO:0000256" key="1">
    <source>
        <dbReference type="ARBA" id="ARBA00002286"/>
    </source>
</evidence>
<dbReference type="OrthoDB" id="1692274at2"/>
<dbReference type="InterPro" id="IPR012337">
    <property type="entry name" value="RNaseH-like_sf"/>
</dbReference>
<keyword evidence="4" id="KW-1185">Reference proteome</keyword>
<dbReference type="Proteomes" id="UP000287969">
    <property type="component" value="Chromosome"/>
</dbReference>
<dbReference type="PANTHER" id="PTHR46889:SF4">
    <property type="entry name" value="TRANSPOSASE INSO FOR INSERTION SEQUENCE ELEMENT IS911B-RELATED"/>
    <property type="match status" value="1"/>
</dbReference>
<dbReference type="Gene3D" id="3.30.420.10">
    <property type="entry name" value="Ribonuclease H-like superfamily/Ribonuclease H"/>
    <property type="match status" value="1"/>
</dbReference>
<dbReference type="AlphaFoldDB" id="A0A410QGQ4"/>
<dbReference type="PANTHER" id="PTHR46889">
    <property type="entry name" value="TRANSPOSASE INSF FOR INSERTION SEQUENCE IS3B-RELATED"/>
    <property type="match status" value="1"/>
</dbReference>
<feature type="domain" description="Integrase catalytic" evidence="2">
    <location>
        <begin position="139"/>
        <end position="304"/>
    </location>
</feature>
<dbReference type="Pfam" id="PF00665">
    <property type="entry name" value="rve"/>
    <property type="match status" value="1"/>
</dbReference>
<proteinExistence type="predicted"/>
<gene>
    <name evidence="3" type="ORF">EQM13_16370</name>
</gene>
<dbReference type="InterPro" id="IPR001584">
    <property type="entry name" value="Integrase_cat-core"/>
</dbReference>
<evidence type="ECO:0000259" key="2">
    <source>
        <dbReference type="PROSITE" id="PS50994"/>
    </source>
</evidence>
<dbReference type="InterPro" id="IPR048020">
    <property type="entry name" value="Transpos_IS3"/>
</dbReference>
<evidence type="ECO:0000313" key="4">
    <source>
        <dbReference type="Proteomes" id="UP000287969"/>
    </source>
</evidence>
<dbReference type="GO" id="GO:0003676">
    <property type="term" value="F:nucleic acid binding"/>
    <property type="evidence" value="ECO:0007669"/>
    <property type="project" value="InterPro"/>
</dbReference>
<comment type="function">
    <text evidence="1">Involved in the transposition of the insertion sequence.</text>
</comment>
<evidence type="ECO:0000313" key="3">
    <source>
        <dbReference type="EMBL" id="QAT63028.1"/>
    </source>
</evidence>
<protein>
    <submittedName>
        <fullName evidence="3">IS3 family transposase</fullName>
    </submittedName>
</protein>
<dbReference type="SUPFAM" id="SSF53098">
    <property type="entry name" value="Ribonuclease H-like"/>
    <property type="match status" value="1"/>
</dbReference>
<dbReference type="EMBL" id="CP035282">
    <property type="protein sequence ID" value="QAT63028.1"/>
    <property type="molecule type" value="Genomic_DNA"/>
</dbReference>
<name>A0A410QGQ4_9FIRM</name>
<dbReference type="PROSITE" id="PS50994">
    <property type="entry name" value="INTEGRASE"/>
    <property type="match status" value="1"/>
</dbReference>
<dbReference type="InterPro" id="IPR025948">
    <property type="entry name" value="HTH-like_dom"/>
</dbReference>
<dbReference type="InterPro" id="IPR036397">
    <property type="entry name" value="RNaseH_sf"/>
</dbReference>
<accession>A0A410QGQ4</accession>